<dbReference type="AlphaFoldDB" id="A0A1L8TLR6"/>
<keyword evidence="3" id="KW-1185">Reference proteome</keyword>
<comment type="caution">
    <text evidence="2">The sequence shown here is derived from an EMBL/GenBank/DDBJ whole genome shotgun (WGS) entry which is preliminary data.</text>
</comment>
<evidence type="ECO:0000313" key="2">
    <source>
        <dbReference type="EMBL" id="OJG45236.1"/>
    </source>
</evidence>
<evidence type="ECO:0000313" key="3">
    <source>
        <dbReference type="Proteomes" id="UP000182077"/>
    </source>
</evidence>
<gene>
    <name evidence="2" type="ORF">RV04_GL002284</name>
</gene>
<proteinExistence type="predicted"/>
<feature type="region of interest" description="Disordered" evidence="1">
    <location>
        <begin position="1"/>
        <end position="37"/>
    </location>
</feature>
<name>A0A1L8TLR6_9ENTE</name>
<dbReference type="Proteomes" id="UP000182077">
    <property type="component" value="Unassembled WGS sequence"/>
</dbReference>
<feature type="compositionally biased region" description="Basic and acidic residues" evidence="1">
    <location>
        <begin position="9"/>
        <end position="23"/>
    </location>
</feature>
<accession>A0A1L8TLR6</accession>
<protein>
    <submittedName>
        <fullName evidence="2">Uncharacterized protein</fullName>
    </submittedName>
</protein>
<organism evidence="2 3">
    <name type="scientific">Enterococcus hermanniensis</name>
    <dbReference type="NCBI Taxonomy" id="249189"/>
    <lineage>
        <taxon>Bacteria</taxon>
        <taxon>Bacillati</taxon>
        <taxon>Bacillota</taxon>
        <taxon>Bacilli</taxon>
        <taxon>Lactobacillales</taxon>
        <taxon>Enterococcaceae</taxon>
        <taxon>Enterococcus</taxon>
    </lineage>
</organism>
<reference evidence="2 3" key="1">
    <citation type="submission" date="2014-12" db="EMBL/GenBank/DDBJ databases">
        <title>Draft genome sequences of 29 type strains of Enterococci.</title>
        <authorList>
            <person name="Zhong Z."/>
            <person name="Sun Z."/>
            <person name="Liu W."/>
            <person name="Zhang W."/>
            <person name="Zhang H."/>
        </authorList>
    </citation>
    <scope>NUCLEOTIDE SEQUENCE [LARGE SCALE GENOMIC DNA]</scope>
    <source>
        <strain evidence="2 3">DSM 17122</strain>
    </source>
</reference>
<evidence type="ECO:0000256" key="1">
    <source>
        <dbReference type="SAM" id="MobiDB-lite"/>
    </source>
</evidence>
<dbReference type="EMBL" id="JXKQ01000007">
    <property type="protein sequence ID" value="OJG45236.1"/>
    <property type="molecule type" value="Genomic_DNA"/>
</dbReference>
<sequence>MDDLFLETNTHDFQEGENKEIDRCKKRAQKRDLPLKS</sequence>